<keyword evidence="2 7" id="KW-0820">tRNA-binding</keyword>
<evidence type="ECO:0000256" key="5">
    <source>
        <dbReference type="ARBA" id="ARBA00038063"/>
    </source>
</evidence>
<feature type="binding site" evidence="7">
    <location>
        <position position="23"/>
    </location>
    <ligand>
        <name>tRNA</name>
        <dbReference type="ChEBI" id="CHEBI:17843"/>
    </ligand>
</feature>
<comment type="caution">
    <text evidence="10">The sequence shown here is derived from an EMBL/GenBank/DDBJ whole genome shotgun (WGS) entry which is preliminary data.</text>
</comment>
<dbReference type="CDD" id="cd00462">
    <property type="entry name" value="PTH"/>
    <property type="match status" value="1"/>
</dbReference>
<evidence type="ECO:0000313" key="11">
    <source>
        <dbReference type="Proteomes" id="UP001500604"/>
    </source>
</evidence>
<evidence type="ECO:0000256" key="3">
    <source>
        <dbReference type="ARBA" id="ARBA00022801"/>
    </source>
</evidence>
<comment type="similarity">
    <text evidence="5 7 9">Belongs to the PTH family.</text>
</comment>
<comment type="function">
    <text evidence="7">Catalyzes the release of premature peptidyl moieties from peptidyl-tRNA molecules trapped in stalled 50S ribosomal subunits, and thus maintains levels of free tRNAs and 50S ribosomes.</text>
</comment>
<feature type="binding site" evidence="7">
    <location>
        <position position="122"/>
    </location>
    <ligand>
        <name>tRNA</name>
        <dbReference type="ChEBI" id="CHEBI:17843"/>
    </ligand>
</feature>
<dbReference type="InterPro" id="IPR018171">
    <property type="entry name" value="Pept_tRNA_hydro_CS"/>
</dbReference>
<comment type="catalytic activity">
    <reaction evidence="7 8">
        <text>an N-acyl-L-alpha-aminoacyl-tRNA + H2O = an N-acyl-L-amino acid + a tRNA + H(+)</text>
        <dbReference type="Rhea" id="RHEA:54448"/>
        <dbReference type="Rhea" id="RHEA-COMP:10123"/>
        <dbReference type="Rhea" id="RHEA-COMP:13883"/>
        <dbReference type="ChEBI" id="CHEBI:15377"/>
        <dbReference type="ChEBI" id="CHEBI:15378"/>
        <dbReference type="ChEBI" id="CHEBI:59874"/>
        <dbReference type="ChEBI" id="CHEBI:78442"/>
        <dbReference type="ChEBI" id="CHEBI:138191"/>
        <dbReference type="EC" id="3.1.1.29"/>
    </reaction>
</comment>
<dbReference type="PANTHER" id="PTHR17224:SF1">
    <property type="entry name" value="PEPTIDYL-TRNA HYDROLASE"/>
    <property type="match status" value="1"/>
</dbReference>
<evidence type="ECO:0000256" key="8">
    <source>
        <dbReference type="RuleBase" id="RU000673"/>
    </source>
</evidence>
<keyword evidence="3 7" id="KW-0378">Hydrolase</keyword>
<accession>A0ABP8V8K8</accession>
<evidence type="ECO:0000313" key="10">
    <source>
        <dbReference type="EMBL" id="GAA4651863.1"/>
    </source>
</evidence>
<feature type="site" description="Stabilizes the basic form of H active site to accept a proton" evidence="7">
    <location>
        <position position="101"/>
    </location>
</feature>
<comment type="function">
    <text evidence="7">Hydrolyzes ribosome-free peptidyl-tRNAs (with 1 or more amino acids incorporated), which drop off the ribosome during protein synthesis, or as a result of ribosome stalling.</text>
</comment>
<proteinExistence type="inferred from homology"/>
<organism evidence="10 11">
    <name type="scientific">Kistimonas scapharcae</name>
    <dbReference type="NCBI Taxonomy" id="1036133"/>
    <lineage>
        <taxon>Bacteria</taxon>
        <taxon>Pseudomonadati</taxon>
        <taxon>Pseudomonadota</taxon>
        <taxon>Gammaproteobacteria</taxon>
        <taxon>Oceanospirillales</taxon>
        <taxon>Endozoicomonadaceae</taxon>
        <taxon>Kistimonas</taxon>
    </lineage>
</organism>
<gene>
    <name evidence="7 10" type="primary">pth</name>
    <name evidence="10" type="ORF">GCM10023116_41470</name>
</gene>
<evidence type="ECO:0000256" key="1">
    <source>
        <dbReference type="ARBA" id="ARBA00013260"/>
    </source>
</evidence>
<feature type="active site" description="Proton acceptor" evidence="7">
    <location>
        <position position="28"/>
    </location>
</feature>
<dbReference type="RefSeq" id="WP_345198319.1">
    <property type="nucleotide sequence ID" value="NZ_BAABFL010000464.1"/>
</dbReference>
<comment type="subunit">
    <text evidence="7">Monomer.</text>
</comment>
<evidence type="ECO:0000256" key="9">
    <source>
        <dbReference type="RuleBase" id="RU004320"/>
    </source>
</evidence>
<dbReference type="NCBIfam" id="TIGR00447">
    <property type="entry name" value="pth"/>
    <property type="match status" value="1"/>
</dbReference>
<keyword evidence="4 7" id="KW-0694">RNA-binding</keyword>
<dbReference type="PANTHER" id="PTHR17224">
    <property type="entry name" value="PEPTIDYL-TRNA HYDROLASE"/>
    <property type="match status" value="1"/>
</dbReference>
<dbReference type="EMBL" id="BAABFL010000464">
    <property type="protein sequence ID" value="GAA4651863.1"/>
    <property type="molecule type" value="Genomic_DNA"/>
</dbReference>
<dbReference type="GO" id="GO:0016787">
    <property type="term" value="F:hydrolase activity"/>
    <property type="evidence" value="ECO:0007669"/>
    <property type="project" value="UniProtKB-KW"/>
</dbReference>
<keyword evidence="11" id="KW-1185">Reference proteome</keyword>
<keyword evidence="7" id="KW-0963">Cytoplasm</keyword>
<dbReference type="Proteomes" id="UP001500604">
    <property type="component" value="Unassembled WGS sequence"/>
</dbReference>
<name>A0ABP8V8K8_9GAMM</name>
<protein>
    <recommendedName>
        <fullName evidence="6 7">Peptidyl-tRNA hydrolase</fullName>
        <shortName evidence="7">Pth</shortName>
        <ecNumber evidence="1 7">3.1.1.29</ecNumber>
    </recommendedName>
</protein>
<dbReference type="HAMAP" id="MF_00083">
    <property type="entry name" value="Pept_tRNA_hydro_bact"/>
    <property type="match status" value="1"/>
</dbReference>
<dbReference type="PROSITE" id="PS01195">
    <property type="entry name" value="PEPT_TRNA_HYDROL_1"/>
    <property type="match status" value="1"/>
</dbReference>
<reference evidence="11" key="1">
    <citation type="journal article" date="2019" name="Int. J. Syst. Evol. Microbiol.">
        <title>The Global Catalogue of Microorganisms (GCM) 10K type strain sequencing project: providing services to taxonomists for standard genome sequencing and annotation.</title>
        <authorList>
            <consortium name="The Broad Institute Genomics Platform"/>
            <consortium name="The Broad Institute Genome Sequencing Center for Infectious Disease"/>
            <person name="Wu L."/>
            <person name="Ma J."/>
        </authorList>
    </citation>
    <scope>NUCLEOTIDE SEQUENCE [LARGE SCALE GENOMIC DNA]</scope>
    <source>
        <strain evidence="11">JCM 17805</strain>
    </source>
</reference>
<dbReference type="PROSITE" id="PS01196">
    <property type="entry name" value="PEPT_TRNA_HYDROL_2"/>
    <property type="match status" value="1"/>
</dbReference>
<dbReference type="Gene3D" id="3.40.50.1470">
    <property type="entry name" value="Peptidyl-tRNA hydrolase"/>
    <property type="match status" value="1"/>
</dbReference>
<evidence type="ECO:0000256" key="4">
    <source>
        <dbReference type="ARBA" id="ARBA00022884"/>
    </source>
</evidence>
<dbReference type="InterPro" id="IPR036416">
    <property type="entry name" value="Pept_tRNA_hydro_sf"/>
</dbReference>
<evidence type="ECO:0000256" key="2">
    <source>
        <dbReference type="ARBA" id="ARBA00022555"/>
    </source>
</evidence>
<dbReference type="Pfam" id="PF01195">
    <property type="entry name" value="Pept_tRNA_hydro"/>
    <property type="match status" value="1"/>
</dbReference>
<dbReference type="EC" id="3.1.1.29" evidence="1 7"/>
<feature type="site" description="Discriminates between blocked and unblocked aminoacyl-tRNA" evidence="7">
    <location>
        <position position="18"/>
    </location>
</feature>
<evidence type="ECO:0000256" key="6">
    <source>
        <dbReference type="ARBA" id="ARBA00050038"/>
    </source>
</evidence>
<dbReference type="InterPro" id="IPR001328">
    <property type="entry name" value="Pept_tRNA_hydro"/>
</dbReference>
<dbReference type="SUPFAM" id="SSF53178">
    <property type="entry name" value="Peptidyl-tRNA hydrolase-like"/>
    <property type="match status" value="1"/>
</dbReference>
<feature type="binding site" evidence="7">
    <location>
        <position position="76"/>
    </location>
    <ligand>
        <name>tRNA</name>
        <dbReference type="ChEBI" id="CHEBI:17843"/>
    </ligand>
</feature>
<evidence type="ECO:0000256" key="7">
    <source>
        <dbReference type="HAMAP-Rule" id="MF_00083"/>
    </source>
</evidence>
<comment type="subcellular location">
    <subcellularLocation>
        <location evidence="7">Cytoplasm</location>
    </subcellularLocation>
</comment>
<feature type="binding site" evidence="7">
    <location>
        <position position="74"/>
    </location>
    <ligand>
        <name>tRNA</name>
        <dbReference type="ChEBI" id="CHEBI:17843"/>
    </ligand>
</feature>
<sequence>MAQTTPNEAVELIVGLGNPGAEYEDTRHNAGVWFLEALARSCGASLQPEKKFHGLTAKIYLGGRDIRLLYPTTFMNRSGQAVAAIANFYRIPPQSILVAHDELDIPVGTARLKQGGGHGGHNGLRDIISRLGNNRDFLRLRIGVGHPGDSSKVVGYVLNKPSRQDDDKIRAVIDESVRLMPEVLDGSWAKAVQTLHTFSA</sequence>